<feature type="non-terminal residue" evidence="1">
    <location>
        <position position="375"/>
    </location>
</feature>
<reference evidence="1" key="1">
    <citation type="submission" date="2018-05" db="EMBL/GenBank/DDBJ databases">
        <authorList>
            <person name="Lanie J.A."/>
            <person name="Ng W.-L."/>
            <person name="Kazmierczak K.M."/>
            <person name="Andrzejewski T.M."/>
            <person name="Davidsen T.M."/>
            <person name="Wayne K.J."/>
            <person name="Tettelin H."/>
            <person name="Glass J.I."/>
            <person name="Rusch D."/>
            <person name="Podicherti R."/>
            <person name="Tsui H.-C.T."/>
            <person name="Winkler M.E."/>
        </authorList>
    </citation>
    <scope>NUCLEOTIDE SEQUENCE</scope>
</reference>
<dbReference type="AlphaFoldDB" id="A0A382N3E7"/>
<name>A0A382N3E7_9ZZZZ</name>
<organism evidence="1">
    <name type="scientific">marine metagenome</name>
    <dbReference type="NCBI Taxonomy" id="408172"/>
    <lineage>
        <taxon>unclassified sequences</taxon>
        <taxon>metagenomes</taxon>
        <taxon>ecological metagenomes</taxon>
    </lineage>
</organism>
<accession>A0A382N3E7</accession>
<feature type="non-terminal residue" evidence="1">
    <location>
        <position position="1"/>
    </location>
</feature>
<sequence length="375" mass="41344">VFATLSSGSYAISVVDGSGAWGEIEPGQSVQSNDSFTITATNEIINGTVLSLSLNIYSDEGYNRSETIPIQIGVVTESDPLGPDTYGYYIYDSWDTGYELAPAYDWIEIESIGTNLDIYDPGRGRGVCSLNNNILCDSDYDCDPWGGQYYGTCEYFETTVDVDLPFLFSFYGVQYSSISVSSNGWIAFGHSELESFRNYPVPGAGGPSPMVAVFWDDLKTSNGGDVYTHDFDGEFMVIQWTDMRTEDANSLEDFQLILYNNSVLPYGDGEMKLQYKTFNNTTNGSFGGYTPEHGGYCTVGIENHNCTTGLEYTFDNEYHVAARTIVDQSALFITTRPAFEINETTITVSNYSGWNIVGLPVDANEANYLSVFPNA</sequence>
<evidence type="ECO:0000313" key="1">
    <source>
        <dbReference type="EMBL" id="SVC54845.1"/>
    </source>
</evidence>
<proteinExistence type="predicted"/>
<dbReference type="EMBL" id="UINC01097270">
    <property type="protein sequence ID" value="SVC54845.1"/>
    <property type="molecule type" value="Genomic_DNA"/>
</dbReference>
<gene>
    <name evidence="1" type="ORF">METZ01_LOCUS307699</name>
</gene>
<protein>
    <submittedName>
        <fullName evidence="1">Uncharacterized protein</fullName>
    </submittedName>
</protein>